<dbReference type="VEuPathDB" id="FungiDB:F503_07932"/>
<proteinExistence type="predicted"/>
<dbReference type="STRING" id="1262450.S3C5Z1"/>
<feature type="compositionally biased region" description="Polar residues" evidence="1">
    <location>
        <begin position="30"/>
        <end position="49"/>
    </location>
</feature>
<accession>S3C5Z1</accession>
<feature type="compositionally biased region" description="Low complexity" evidence="1">
    <location>
        <begin position="52"/>
        <end position="72"/>
    </location>
</feature>
<feature type="region of interest" description="Disordered" evidence="1">
    <location>
        <begin position="1"/>
        <end position="157"/>
    </location>
</feature>
<dbReference type="Proteomes" id="UP000016923">
    <property type="component" value="Unassembled WGS sequence"/>
</dbReference>
<dbReference type="EMBL" id="KE148151">
    <property type="protein sequence ID" value="EPE07281.1"/>
    <property type="molecule type" value="Genomic_DNA"/>
</dbReference>
<name>S3C5Z1_OPHP1</name>
<feature type="region of interest" description="Disordered" evidence="1">
    <location>
        <begin position="741"/>
        <end position="765"/>
    </location>
</feature>
<feature type="region of interest" description="Disordered" evidence="1">
    <location>
        <begin position="333"/>
        <end position="553"/>
    </location>
</feature>
<keyword evidence="3" id="KW-1185">Reference proteome</keyword>
<evidence type="ECO:0000313" key="2">
    <source>
        <dbReference type="EMBL" id="EPE07281.1"/>
    </source>
</evidence>
<dbReference type="OMA" id="NMSITRH"/>
<organism evidence="2 3">
    <name type="scientific">Ophiostoma piceae (strain UAMH 11346)</name>
    <name type="common">Sap stain fungus</name>
    <dbReference type="NCBI Taxonomy" id="1262450"/>
    <lineage>
        <taxon>Eukaryota</taxon>
        <taxon>Fungi</taxon>
        <taxon>Dikarya</taxon>
        <taxon>Ascomycota</taxon>
        <taxon>Pezizomycotina</taxon>
        <taxon>Sordariomycetes</taxon>
        <taxon>Sordariomycetidae</taxon>
        <taxon>Ophiostomatales</taxon>
        <taxon>Ophiostomataceae</taxon>
        <taxon>Ophiostoma</taxon>
    </lineage>
</organism>
<reference evidence="2 3" key="1">
    <citation type="journal article" date="2013" name="BMC Genomics">
        <title>The genome and transcriptome of the pine saprophyte Ophiostoma piceae, and a comparison with the bark beetle-associated pine pathogen Grosmannia clavigera.</title>
        <authorList>
            <person name="Haridas S."/>
            <person name="Wang Y."/>
            <person name="Lim L."/>
            <person name="Massoumi Alamouti S."/>
            <person name="Jackman S."/>
            <person name="Docking R."/>
            <person name="Robertson G."/>
            <person name="Birol I."/>
            <person name="Bohlmann J."/>
            <person name="Breuil C."/>
        </authorList>
    </citation>
    <scope>NUCLEOTIDE SEQUENCE [LARGE SCALE GENOMIC DNA]</scope>
    <source>
        <strain evidence="2 3">UAMH 11346</strain>
    </source>
</reference>
<evidence type="ECO:0000256" key="1">
    <source>
        <dbReference type="SAM" id="MobiDB-lite"/>
    </source>
</evidence>
<dbReference type="eggNOG" id="ENOG502SQJB">
    <property type="taxonomic scope" value="Eukaryota"/>
</dbReference>
<feature type="compositionally biased region" description="Low complexity" evidence="1">
    <location>
        <begin position="135"/>
        <end position="154"/>
    </location>
</feature>
<feature type="compositionally biased region" description="Acidic residues" evidence="1">
    <location>
        <begin position="747"/>
        <end position="763"/>
    </location>
</feature>
<feature type="compositionally biased region" description="Low complexity" evidence="1">
    <location>
        <begin position="88"/>
        <end position="110"/>
    </location>
</feature>
<dbReference type="OrthoDB" id="5237293at2759"/>
<gene>
    <name evidence="2" type="ORF">F503_07932</name>
</gene>
<protein>
    <submittedName>
        <fullName evidence="2">Pak-box p21-rho-binding protein</fullName>
    </submittedName>
</protein>
<sequence>MLSPLHHAGSISELMEPAIEGPPSPESIRAISNQMRLASNSVSTISSEKNISRQSHQTTSSGSSSLRSITSSAERPSWDRDIATMEGSTSTSASTSSLSRKSSGRSTVSTQPRDSVQIFGKSIFGKRIRARRESSAQSSSSSVYSAEGLVSPTSVPAPPPVPVEVSTFMAPSAPFITPASYARSPPPTSNSNRGLSLGMGMSITSPKDAFMPFFNRRRANTRSNETINEEAAEGQAQKKLTISGPFNFQHLTSPKDEPLNYRASFVVTDSETSSIQSSQPSVENNSYFPNFSSETLAIGDDAVLATVPRRSPMRPHAASVSSGFPTQRSLLHSQSTDQLRTAPPPRPPRSPIEPSHSTFSPPIPPPRLSSRTSLQPGDLGTVSRTVDCRPRTSGSFRHPSPFSFSTPNVPRASGMHSHSHSYSADLGMGPVDTRRFSQMPDLSALSITSMPSPPTSAHDDSNWPLSSPGSAAATTPSLSSATNATFEILPGVPEEEEQTFNPRSSTHRSRMSIASNASSLRKSHSLPLLQQFPSPPPTSPQAATVRPPSAASDTLGTDVYAAQRTMRDLIKGTGHEHESDADAYLETSWEDDIDYCYEHEIEADCEYAWDRPSLDMSRDEVLAGMQNETPGFVPQLLSPASYDMPALSPASHASTASMSEAITPTTGVAGFATRRNPGLTIKTGTSEDRPVNKFLHARSSSRGSRASLFVEAQGFDLSPSLFIPGSDKYDCFRPPARGPVGFALGGDDNENDTENEAENDDDLIPSYLDPVTIMGMDKSMLYIPTRTSASTTGSGESRDSVLSSHISATSTATDLTRLTMSTISTSSAEDLAYSSKNANRESMIIPQF</sequence>
<dbReference type="HOGENOM" id="CLU_328775_0_0_1"/>
<dbReference type="AlphaFoldDB" id="S3C5Z1"/>
<evidence type="ECO:0000313" key="3">
    <source>
        <dbReference type="Proteomes" id="UP000016923"/>
    </source>
</evidence>
<feature type="compositionally biased region" description="Pro residues" evidence="1">
    <location>
        <begin position="342"/>
        <end position="351"/>
    </location>
</feature>
<feature type="compositionally biased region" description="Low complexity" evidence="1">
    <location>
        <begin position="464"/>
        <end position="485"/>
    </location>
</feature>